<keyword evidence="3" id="KW-1185">Reference proteome</keyword>
<evidence type="ECO:0000256" key="1">
    <source>
        <dbReference type="SAM" id="MobiDB-lite"/>
    </source>
</evidence>
<gene>
    <name evidence="2" type="ORF">SLEP1_g48057</name>
</gene>
<reference evidence="2 3" key="1">
    <citation type="journal article" date="2021" name="Commun. Biol.">
        <title>The genome of Shorea leprosula (Dipterocarpaceae) highlights the ecological relevance of drought in aseasonal tropical rainforests.</title>
        <authorList>
            <person name="Ng K.K.S."/>
            <person name="Kobayashi M.J."/>
            <person name="Fawcett J.A."/>
            <person name="Hatakeyama M."/>
            <person name="Paape T."/>
            <person name="Ng C.H."/>
            <person name="Ang C.C."/>
            <person name="Tnah L.H."/>
            <person name="Lee C.T."/>
            <person name="Nishiyama T."/>
            <person name="Sese J."/>
            <person name="O'Brien M.J."/>
            <person name="Copetti D."/>
            <person name="Mohd Noor M.I."/>
            <person name="Ong R.C."/>
            <person name="Putra M."/>
            <person name="Sireger I.Z."/>
            <person name="Indrioko S."/>
            <person name="Kosugi Y."/>
            <person name="Izuno A."/>
            <person name="Isagi Y."/>
            <person name="Lee S.L."/>
            <person name="Shimizu K.K."/>
        </authorList>
    </citation>
    <scope>NUCLEOTIDE SEQUENCE [LARGE SCALE GENOMIC DNA]</scope>
    <source>
        <strain evidence="2">214</strain>
    </source>
</reference>
<comment type="caution">
    <text evidence="2">The sequence shown here is derived from an EMBL/GenBank/DDBJ whole genome shotgun (WGS) entry which is preliminary data.</text>
</comment>
<name>A0AAV5LSF9_9ROSI</name>
<dbReference type="Proteomes" id="UP001054252">
    <property type="component" value="Unassembled WGS sequence"/>
</dbReference>
<organism evidence="2 3">
    <name type="scientific">Rubroshorea leprosula</name>
    <dbReference type="NCBI Taxonomy" id="152421"/>
    <lineage>
        <taxon>Eukaryota</taxon>
        <taxon>Viridiplantae</taxon>
        <taxon>Streptophyta</taxon>
        <taxon>Embryophyta</taxon>
        <taxon>Tracheophyta</taxon>
        <taxon>Spermatophyta</taxon>
        <taxon>Magnoliopsida</taxon>
        <taxon>eudicotyledons</taxon>
        <taxon>Gunneridae</taxon>
        <taxon>Pentapetalae</taxon>
        <taxon>rosids</taxon>
        <taxon>malvids</taxon>
        <taxon>Malvales</taxon>
        <taxon>Dipterocarpaceae</taxon>
        <taxon>Rubroshorea</taxon>
    </lineage>
</organism>
<sequence>MMSFERTVIHLATAMVAKEDPQMGQLLKTGRKQPTLSFTSSHSLSAASFDLVHSDIWGPSSIPTMGSSSGSDANTFDELHDVSPHAPPGSIEDVLHAGNVLDNIESSSLTSSISPIGSNPVDLESENEILNPP</sequence>
<proteinExistence type="predicted"/>
<protein>
    <submittedName>
        <fullName evidence="2">Uncharacterized protein</fullName>
    </submittedName>
</protein>
<feature type="compositionally biased region" description="Low complexity" evidence="1">
    <location>
        <begin position="60"/>
        <end position="71"/>
    </location>
</feature>
<evidence type="ECO:0000313" key="2">
    <source>
        <dbReference type="EMBL" id="GKV40405.1"/>
    </source>
</evidence>
<feature type="compositionally biased region" description="Low complexity" evidence="1">
    <location>
        <begin position="106"/>
        <end position="118"/>
    </location>
</feature>
<feature type="region of interest" description="Disordered" evidence="1">
    <location>
        <begin position="60"/>
        <end position="93"/>
    </location>
</feature>
<accession>A0AAV5LSF9</accession>
<feature type="region of interest" description="Disordered" evidence="1">
    <location>
        <begin position="106"/>
        <end position="133"/>
    </location>
</feature>
<evidence type="ECO:0000313" key="3">
    <source>
        <dbReference type="Proteomes" id="UP001054252"/>
    </source>
</evidence>
<dbReference type="AlphaFoldDB" id="A0AAV5LSF9"/>
<dbReference type="EMBL" id="BPVZ01000141">
    <property type="protein sequence ID" value="GKV40405.1"/>
    <property type="molecule type" value="Genomic_DNA"/>
</dbReference>